<comment type="caution">
    <text evidence="1">The sequence shown here is derived from an EMBL/GenBank/DDBJ whole genome shotgun (WGS) entry which is preliminary data.</text>
</comment>
<gene>
    <name evidence="1" type="ORF">EYF80_067799</name>
</gene>
<sequence>MEDSYMAAVRGETQQKMRSYSFELKYLIAGHAKAYRGEEGGEGGGA</sequence>
<dbReference type="EMBL" id="SRLO01024285">
    <property type="protein sequence ID" value="TNN22088.1"/>
    <property type="molecule type" value="Genomic_DNA"/>
</dbReference>
<dbReference type="Proteomes" id="UP000314294">
    <property type="component" value="Unassembled WGS sequence"/>
</dbReference>
<evidence type="ECO:0000313" key="2">
    <source>
        <dbReference type="Proteomes" id="UP000314294"/>
    </source>
</evidence>
<keyword evidence="2" id="KW-1185">Reference proteome</keyword>
<dbReference type="AlphaFoldDB" id="A0A4Z2E048"/>
<evidence type="ECO:0000313" key="1">
    <source>
        <dbReference type="EMBL" id="TNN22088.1"/>
    </source>
</evidence>
<organism evidence="1 2">
    <name type="scientific">Liparis tanakae</name>
    <name type="common">Tanaka's snailfish</name>
    <dbReference type="NCBI Taxonomy" id="230148"/>
    <lineage>
        <taxon>Eukaryota</taxon>
        <taxon>Metazoa</taxon>
        <taxon>Chordata</taxon>
        <taxon>Craniata</taxon>
        <taxon>Vertebrata</taxon>
        <taxon>Euteleostomi</taxon>
        <taxon>Actinopterygii</taxon>
        <taxon>Neopterygii</taxon>
        <taxon>Teleostei</taxon>
        <taxon>Neoteleostei</taxon>
        <taxon>Acanthomorphata</taxon>
        <taxon>Eupercaria</taxon>
        <taxon>Perciformes</taxon>
        <taxon>Cottioidei</taxon>
        <taxon>Cottales</taxon>
        <taxon>Liparidae</taxon>
        <taxon>Liparis</taxon>
    </lineage>
</organism>
<reference evidence="1 2" key="1">
    <citation type="submission" date="2019-03" db="EMBL/GenBank/DDBJ databases">
        <title>First draft genome of Liparis tanakae, snailfish: a comprehensive survey of snailfish specific genes.</title>
        <authorList>
            <person name="Kim W."/>
            <person name="Song I."/>
            <person name="Jeong J.-H."/>
            <person name="Kim D."/>
            <person name="Kim S."/>
            <person name="Ryu S."/>
            <person name="Song J.Y."/>
            <person name="Lee S.K."/>
        </authorList>
    </citation>
    <scope>NUCLEOTIDE SEQUENCE [LARGE SCALE GENOMIC DNA]</scope>
    <source>
        <tissue evidence="1">Muscle</tissue>
    </source>
</reference>
<protein>
    <submittedName>
        <fullName evidence="1">Uncharacterized protein</fullName>
    </submittedName>
</protein>
<name>A0A4Z2E048_9TELE</name>
<accession>A0A4Z2E048</accession>
<proteinExistence type="predicted"/>
<dbReference type="OrthoDB" id="6380619at2759"/>